<feature type="compositionally biased region" description="Low complexity" evidence="4">
    <location>
        <begin position="1"/>
        <end position="10"/>
    </location>
</feature>
<dbReference type="RefSeq" id="WP_380056737.1">
    <property type="nucleotide sequence ID" value="NZ_JBHSWB010000001.1"/>
</dbReference>
<evidence type="ECO:0000313" key="7">
    <source>
        <dbReference type="Proteomes" id="UP001596317"/>
    </source>
</evidence>
<dbReference type="InterPro" id="IPR002577">
    <property type="entry name" value="HTH_HxlR"/>
</dbReference>
<evidence type="ECO:0000256" key="1">
    <source>
        <dbReference type="ARBA" id="ARBA00023015"/>
    </source>
</evidence>
<dbReference type="PANTHER" id="PTHR33204">
    <property type="entry name" value="TRANSCRIPTIONAL REGULATOR, MARR FAMILY"/>
    <property type="match status" value="1"/>
</dbReference>
<dbReference type="SUPFAM" id="SSF46785">
    <property type="entry name" value="Winged helix' DNA-binding domain"/>
    <property type="match status" value="1"/>
</dbReference>
<evidence type="ECO:0000256" key="3">
    <source>
        <dbReference type="ARBA" id="ARBA00023163"/>
    </source>
</evidence>
<feature type="domain" description="HTH hxlR-type" evidence="5">
    <location>
        <begin position="23"/>
        <end position="100"/>
    </location>
</feature>
<reference evidence="7" key="1">
    <citation type="journal article" date="2019" name="Int. J. Syst. Evol. Microbiol.">
        <title>The Global Catalogue of Microorganisms (GCM) 10K type strain sequencing project: providing services to taxonomists for standard genome sequencing and annotation.</title>
        <authorList>
            <consortium name="The Broad Institute Genomics Platform"/>
            <consortium name="The Broad Institute Genome Sequencing Center for Infectious Disease"/>
            <person name="Wu L."/>
            <person name="Ma J."/>
        </authorList>
    </citation>
    <scope>NUCLEOTIDE SEQUENCE [LARGE SCALE GENOMIC DNA]</scope>
    <source>
        <strain evidence="7">CCUG 63830</strain>
    </source>
</reference>
<dbReference type="PROSITE" id="PS51118">
    <property type="entry name" value="HTH_HXLR"/>
    <property type="match status" value="1"/>
</dbReference>
<comment type="caution">
    <text evidence="6">The sequence shown here is derived from an EMBL/GenBank/DDBJ whole genome shotgun (WGS) entry which is preliminary data.</text>
</comment>
<keyword evidence="1" id="KW-0805">Transcription regulation</keyword>
<dbReference type="InterPro" id="IPR036388">
    <property type="entry name" value="WH-like_DNA-bd_sf"/>
</dbReference>
<evidence type="ECO:0000256" key="2">
    <source>
        <dbReference type="ARBA" id="ARBA00023125"/>
    </source>
</evidence>
<dbReference type="PANTHER" id="PTHR33204:SF39">
    <property type="entry name" value="TRANSCRIPTIONAL REGULATORY PROTEIN"/>
    <property type="match status" value="1"/>
</dbReference>
<evidence type="ECO:0000313" key="6">
    <source>
        <dbReference type="EMBL" id="MFC6661309.1"/>
    </source>
</evidence>
<evidence type="ECO:0000259" key="5">
    <source>
        <dbReference type="PROSITE" id="PS51118"/>
    </source>
</evidence>
<sequence length="100" mass="11086">MESIEQAAIPIPEPGAGPWPKAAPEVEALVREMIGRVADKWTLLILEVLEEHGTLRFTQLGERVGGISQKMLTKTLRQMEADGLLRRTVHPVIPPAWNTP</sequence>
<dbReference type="Proteomes" id="UP001596317">
    <property type="component" value="Unassembled WGS sequence"/>
</dbReference>
<name>A0ABW1ZNL6_9DEIO</name>
<keyword evidence="7" id="KW-1185">Reference proteome</keyword>
<protein>
    <submittedName>
        <fullName evidence="6">Winged helix-turn-helix transcriptional regulator</fullName>
    </submittedName>
</protein>
<feature type="region of interest" description="Disordered" evidence="4">
    <location>
        <begin position="1"/>
        <end position="20"/>
    </location>
</feature>
<dbReference type="Gene3D" id="1.10.10.10">
    <property type="entry name" value="Winged helix-like DNA-binding domain superfamily/Winged helix DNA-binding domain"/>
    <property type="match status" value="1"/>
</dbReference>
<keyword evidence="2" id="KW-0238">DNA-binding</keyword>
<keyword evidence="3" id="KW-0804">Transcription</keyword>
<dbReference type="EMBL" id="JBHSWB010000001">
    <property type="protein sequence ID" value="MFC6661309.1"/>
    <property type="molecule type" value="Genomic_DNA"/>
</dbReference>
<accession>A0ABW1ZNL6</accession>
<dbReference type="InterPro" id="IPR036390">
    <property type="entry name" value="WH_DNA-bd_sf"/>
</dbReference>
<organism evidence="6 7">
    <name type="scientific">Deinococcus multiflagellatus</name>
    <dbReference type="NCBI Taxonomy" id="1656887"/>
    <lineage>
        <taxon>Bacteria</taxon>
        <taxon>Thermotogati</taxon>
        <taxon>Deinococcota</taxon>
        <taxon>Deinococci</taxon>
        <taxon>Deinococcales</taxon>
        <taxon>Deinococcaceae</taxon>
        <taxon>Deinococcus</taxon>
    </lineage>
</organism>
<dbReference type="Pfam" id="PF01638">
    <property type="entry name" value="HxlR"/>
    <property type="match status" value="1"/>
</dbReference>
<gene>
    <name evidence="6" type="ORF">ACFP90_13865</name>
</gene>
<proteinExistence type="predicted"/>
<evidence type="ECO:0000256" key="4">
    <source>
        <dbReference type="SAM" id="MobiDB-lite"/>
    </source>
</evidence>